<feature type="region of interest" description="Disordered" evidence="1">
    <location>
        <begin position="1"/>
        <end position="40"/>
    </location>
</feature>
<dbReference type="EMBL" id="CM031817">
    <property type="protein sequence ID" value="KAG6643293.1"/>
    <property type="molecule type" value="Genomic_DNA"/>
</dbReference>
<sequence length="40" mass="4271">MPYTSAAEKHKAPDAASSQAAASPPHPADQTTLENWEIHL</sequence>
<evidence type="ECO:0000313" key="2">
    <source>
        <dbReference type="EMBL" id="KAG6643293.1"/>
    </source>
</evidence>
<comment type="caution">
    <text evidence="2">The sequence shown here is derived from an EMBL/GenBank/DDBJ whole genome shotgun (WGS) entry which is preliminary data.</text>
</comment>
<reference evidence="2" key="1">
    <citation type="submission" date="2020-12" db="EMBL/GenBank/DDBJ databases">
        <title>WGS assembly of Carya illinoinensis cv. Pawnee.</title>
        <authorList>
            <person name="Platts A."/>
            <person name="Shu S."/>
            <person name="Wright S."/>
            <person name="Barry K."/>
            <person name="Edger P."/>
            <person name="Pires J.C."/>
            <person name="Schmutz J."/>
        </authorList>
    </citation>
    <scope>NUCLEOTIDE SEQUENCE</scope>
    <source>
        <tissue evidence="2">Leaf</tissue>
    </source>
</reference>
<evidence type="ECO:0000313" key="3">
    <source>
        <dbReference type="Proteomes" id="UP000811609"/>
    </source>
</evidence>
<accession>A0A8T1PNJ1</accession>
<gene>
    <name evidence="2" type="ORF">CIPAW_09G200600</name>
</gene>
<dbReference type="Proteomes" id="UP000811609">
    <property type="component" value="Chromosome 9"/>
</dbReference>
<feature type="compositionally biased region" description="Low complexity" evidence="1">
    <location>
        <begin position="14"/>
        <end position="23"/>
    </location>
</feature>
<protein>
    <submittedName>
        <fullName evidence="2">Uncharacterized protein</fullName>
    </submittedName>
</protein>
<organism evidence="2 3">
    <name type="scientific">Carya illinoinensis</name>
    <name type="common">Pecan</name>
    <dbReference type="NCBI Taxonomy" id="32201"/>
    <lineage>
        <taxon>Eukaryota</taxon>
        <taxon>Viridiplantae</taxon>
        <taxon>Streptophyta</taxon>
        <taxon>Embryophyta</taxon>
        <taxon>Tracheophyta</taxon>
        <taxon>Spermatophyta</taxon>
        <taxon>Magnoliopsida</taxon>
        <taxon>eudicotyledons</taxon>
        <taxon>Gunneridae</taxon>
        <taxon>Pentapetalae</taxon>
        <taxon>rosids</taxon>
        <taxon>fabids</taxon>
        <taxon>Fagales</taxon>
        <taxon>Juglandaceae</taxon>
        <taxon>Carya</taxon>
    </lineage>
</organism>
<name>A0A8T1PNJ1_CARIL</name>
<keyword evidence="3" id="KW-1185">Reference proteome</keyword>
<evidence type="ECO:0000256" key="1">
    <source>
        <dbReference type="SAM" id="MobiDB-lite"/>
    </source>
</evidence>
<dbReference type="AlphaFoldDB" id="A0A8T1PNJ1"/>
<proteinExistence type="predicted"/>